<keyword evidence="3" id="KW-0611">Plant defense</keyword>
<dbReference type="SUPFAM" id="SSF52058">
    <property type="entry name" value="L domain-like"/>
    <property type="match status" value="1"/>
</dbReference>
<dbReference type="GO" id="GO:0006952">
    <property type="term" value="P:defense response"/>
    <property type="evidence" value="ECO:0007669"/>
    <property type="project" value="UniProtKB-KW"/>
</dbReference>
<evidence type="ECO:0000256" key="3">
    <source>
        <dbReference type="ARBA" id="ARBA00022821"/>
    </source>
</evidence>
<keyword evidence="10" id="KW-1185">Reference proteome</keyword>
<dbReference type="Gene3D" id="1.10.8.430">
    <property type="entry name" value="Helical domain of apoptotic protease-activating factors"/>
    <property type="match status" value="1"/>
</dbReference>
<gene>
    <name evidence="9" type="ORF">HUJ06_025948</name>
</gene>
<sequence>MLEVATLVVSALAPITQVVCERLASFLLHREIKLDDNEKDMLKSLMETMTRIQSLTEKIDGWQIYRKEGRSWLRDLKSAAYDTSDLLEELPSHVCKNSFSGKIKSTVEKVRKGPTYRETLERIVRKLDEISKQINNQPENNGDHHKANRRSQTSSFTGESLVPCREDVKRDIVEWLLSGDSSKGNVSVISLVGMVGLGKTTLSQHIYNDENLEHHFTSKAWVSVGKDFNLDRHIKSILHSTEFCPSSQREMTATSTVSTGVSDNGSQKEVTATKFSVDATMDTQALLLKLREVMKNQKFFLVLDDVLNIKPEDWDPLIASLKDGTSETKILVTTQSQKVATMITDGNSTILLKALPHDACWSLFQGAFANERTCAKIGSTLRKKVETKCAGLPLVAKVLGRFLNSKITEEEDWTDILNSELWDLLEDNNEIFRALWESYLALSTQVKLCFTYGSIIPKGSAFDKDKLVHLWMAEGFILPQGERRIENIGNGYFNDLFSRSFFQNTNNGAYGMHDLIHEFAHWLFLTECLRIEDSDSSDRLVVDSGVRHLSILCKSTSPKVLEEVSFCERIRTILLQCGGHHNNIHSIPYSLGTEFRKLRVLDLSGAQIEELPQSIGSAKQLRHIDLSNTPIKKLCKTISRLPRLHRLKLKNCGSITYLPSMKKLSSLRHFHLDEKLQICSMPEGISQLTSLETLSHFFMGTGDGQKIEGMKNMTNLRGSLCILKLESVSNAQEATEAALDNKQYLEELTLKWNSQQLLNPNLDVVDVLRSLKPHENLKKLHISGYSGNRFPQWLGGSSFSNLVNVSLCNFNNCTVLPPLGQLPSLESLSINKMRNVEEVDNGFCRIQHPGTGFPSLTTLQFVDMCNFETWNGVQEGDFPKLQKLIITNCARLLELPKLVWLEFAEINNSGLLESWRDQRMNRP</sequence>
<dbReference type="InterPro" id="IPR041118">
    <property type="entry name" value="Rx_N"/>
</dbReference>
<dbReference type="InterPro" id="IPR042197">
    <property type="entry name" value="Apaf_helical"/>
</dbReference>
<feature type="domain" description="Disease resistance protein winged helix" evidence="7">
    <location>
        <begin position="455"/>
        <end position="520"/>
    </location>
</feature>
<evidence type="ECO:0000256" key="1">
    <source>
        <dbReference type="ARBA" id="ARBA00022737"/>
    </source>
</evidence>
<dbReference type="Pfam" id="PF18052">
    <property type="entry name" value="Rx_N"/>
    <property type="match status" value="1"/>
</dbReference>
<dbReference type="GO" id="GO:0043531">
    <property type="term" value="F:ADP binding"/>
    <property type="evidence" value="ECO:0007669"/>
    <property type="project" value="InterPro"/>
</dbReference>
<dbReference type="PANTHER" id="PTHR23155">
    <property type="entry name" value="DISEASE RESISTANCE PROTEIN RP"/>
    <property type="match status" value="1"/>
</dbReference>
<dbReference type="SUPFAM" id="SSF52540">
    <property type="entry name" value="P-loop containing nucleoside triphosphate hydrolases"/>
    <property type="match status" value="1"/>
</dbReference>
<dbReference type="Proteomes" id="UP000607653">
    <property type="component" value="Unassembled WGS sequence"/>
</dbReference>
<feature type="domain" description="R13L1/DRL21-like LRR repeat region" evidence="8">
    <location>
        <begin position="707"/>
        <end position="833"/>
    </location>
</feature>
<evidence type="ECO:0000313" key="9">
    <source>
        <dbReference type="EMBL" id="DAD24484.1"/>
    </source>
</evidence>
<keyword evidence="2" id="KW-0547">Nucleotide-binding</keyword>
<dbReference type="Gene3D" id="1.10.10.10">
    <property type="entry name" value="Winged helix-like DNA-binding domain superfamily/Winged helix DNA-binding domain"/>
    <property type="match status" value="1"/>
</dbReference>
<dbReference type="Pfam" id="PF25019">
    <property type="entry name" value="LRR_R13L1-DRL21"/>
    <property type="match status" value="1"/>
</dbReference>
<dbReference type="Gene3D" id="3.40.50.300">
    <property type="entry name" value="P-loop containing nucleotide triphosphate hydrolases"/>
    <property type="match status" value="1"/>
</dbReference>
<proteinExistence type="predicted"/>
<dbReference type="Gene3D" id="3.80.10.10">
    <property type="entry name" value="Ribonuclease Inhibitor"/>
    <property type="match status" value="2"/>
</dbReference>
<dbReference type="InterPro" id="IPR027417">
    <property type="entry name" value="P-loop_NTPase"/>
</dbReference>
<dbReference type="GO" id="GO:0051707">
    <property type="term" value="P:response to other organism"/>
    <property type="evidence" value="ECO:0007669"/>
    <property type="project" value="UniProtKB-ARBA"/>
</dbReference>
<evidence type="ECO:0000256" key="4">
    <source>
        <dbReference type="SAM" id="MobiDB-lite"/>
    </source>
</evidence>
<dbReference type="AlphaFoldDB" id="A0A822XSA7"/>
<evidence type="ECO:0008006" key="11">
    <source>
        <dbReference type="Google" id="ProtNLM"/>
    </source>
</evidence>
<dbReference type="InterPro" id="IPR044974">
    <property type="entry name" value="Disease_R_plants"/>
</dbReference>
<evidence type="ECO:0000259" key="6">
    <source>
        <dbReference type="Pfam" id="PF18052"/>
    </source>
</evidence>
<dbReference type="PRINTS" id="PR00364">
    <property type="entry name" value="DISEASERSIST"/>
</dbReference>
<dbReference type="EMBL" id="DUZY01000001">
    <property type="protein sequence ID" value="DAD24484.1"/>
    <property type="molecule type" value="Genomic_DNA"/>
</dbReference>
<name>A0A822XSA7_NELNU</name>
<dbReference type="InterPro" id="IPR036388">
    <property type="entry name" value="WH-like_DNA-bd_sf"/>
</dbReference>
<dbReference type="PANTHER" id="PTHR23155:SF1241">
    <property type="entry name" value="DISEASE RESISTANCE RPP13-LIKE PROTEIN 1-RELATED"/>
    <property type="match status" value="1"/>
</dbReference>
<evidence type="ECO:0000259" key="8">
    <source>
        <dbReference type="Pfam" id="PF25019"/>
    </source>
</evidence>
<keyword evidence="1" id="KW-0677">Repeat</keyword>
<organism evidence="9 10">
    <name type="scientific">Nelumbo nucifera</name>
    <name type="common">Sacred lotus</name>
    <dbReference type="NCBI Taxonomy" id="4432"/>
    <lineage>
        <taxon>Eukaryota</taxon>
        <taxon>Viridiplantae</taxon>
        <taxon>Streptophyta</taxon>
        <taxon>Embryophyta</taxon>
        <taxon>Tracheophyta</taxon>
        <taxon>Spermatophyta</taxon>
        <taxon>Magnoliopsida</taxon>
        <taxon>Proteales</taxon>
        <taxon>Nelumbonaceae</taxon>
        <taxon>Nelumbo</taxon>
    </lineage>
</organism>
<protein>
    <recommendedName>
        <fullName evidence="11">Disease resistance RPP13-like protein 1</fullName>
    </recommendedName>
</protein>
<dbReference type="InterPro" id="IPR058922">
    <property type="entry name" value="WHD_DRP"/>
</dbReference>
<dbReference type="Pfam" id="PF23559">
    <property type="entry name" value="WHD_DRP"/>
    <property type="match status" value="1"/>
</dbReference>
<accession>A0A822XSA7</accession>
<evidence type="ECO:0000259" key="7">
    <source>
        <dbReference type="Pfam" id="PF23559"/>
    </source>
</evidence>
<evidence type="ECO:0000259" key="5">
    <source>
        <dbReference type="Pfam" id="PF00931"/>
    </source>
</evidence>
<feature type="domain" description="NB-ARC" evidence="5">
    <location>
        <begin position="166"/>
        <end position="367"/>
    </location>
</feature>
<evidence type="ECO:0000313" key="10">
    <source>
        <dbReference type="Proteomes" id="UP000607653"/>
    </source>
</evidence>
<dbReference type="InterPro" id="IPR056789">
    <property type="entry name" value="LRR_R13L1-DRL21"/>
</dbReference>
<dbReference type="InterPro" id="IPR002182">
    <property type="entry name" value="NB-ARC"/>
</dbReference>
<feature type="region of interest" description="Disordered" evidence="4">
    <location>
        <begin position="134"/>
        <end position="160"/>
    </location>
</feature>
<dbReference type="Pfam" id="PF00931">
    <property type="entry name" value="NB-ARC"/>
    <property type="match status" value="1"/>
</dbReference>
<comment type="caution">
    <text evidence="9">The sequence shown here is derived from an EMBL/GenBank/DDBJ whole genome shotgun (WGS) entry which is preliminary data.</text>
</comment>
<evidence type="ECO:0000256" key="2">
    <source>
        <dbReference type="ARBA" id="ARBA00022741"/>
    </source>
</evidence>
<reference evidence="9 10" key="1">
    <citation type="journal article" date="2020" name="Mol. Biol. Evol.">
        <title>Distinct Expression and Methylation Patterns for Genes with Different Fates following a Single Whole-Genome Duplication in Flowering Plants.</title>
        <authorList>
            <person name="Shi T."/>
            <person name="Rahmani R.S."/>
            <person name="Gugger P.F."/>
            <person name="Wang M."/>
            <person name="Li H."/>
            <person name="Zhang Y."/>
            <person name="Li Z."/>
            <person name="Wang Q."/>
            <person name="Van de Peer Y."/>
            <person name="Marchal K."/>
            <person name="Chen J."/>
        </authorList>
    </citation>
    <scope>NUCLEOTIDE SEQUENCE [LARGE SCALE GENOMIC DNA]</scope>
    <source>
        <tissue evidence="9">Leaf</tissue>
    </source>
</reference>
<dbReference type="InterPro" id="IPR032675">
    <property type="entry name" value="LRR_dom_sf"/>
</dbReference>
<dbReference type="Gene3D" id="1.20.5.4130">
    <property type="match status" value="1"/>
</dbReference>
<feature type="domain" description="Disease resistance N-terminal" evidence="6">
    <location>
        <begin position="19"/>
        <end position="98"/>
    </location>
</feature>